<sequence>MSEQSNNGSSKAKGKQPGSPLLKYELLRENWIDGIDPLSSPADLSNYVSLKCNEYSSMKSTDEDLHELFQLDFQNWDSTTFAKVRLPILQRFRKLLREHGIYIRKSKVYCSVAITEALQSPYREWIQSEVGEIVKDKTFNYVSGKLQYVEE</sequence>
<reference evidence="1 2" key="1">
    <citation type="journal article" date="2018" name="BMC Genomics">
        <title>Comparative genome analyses reveal sequence features reflecting distinct modes of host-adaptation between dicot and monocot powdery mildew.</title>
        <authorList>
            <person name="Wu Y."/>
            <person name="Ma X."/>
            <person name="Pan Z."/>
            <person name="Kale S.D."/>
            <person name="Song Y."/>
            <person name="King H."/>
            <person name="Zhang Q."/>
            <person name="Presley C."/>
            <person name="Deng X."/>
            <person name="Wei C.I."/>
            <person name="Xiao S."/>
        </authorList>
    </citation>
    <scope>NUCLEOTIDE SEQUENCE [LARGE SCALE GENOMIC DNA]</scope>
    <source>
        <strain evidence="1">UMSG3</strain>
    </source>
</reference>
<evidence type="ECO:0000313" key="1">
    <source>
        <dbReference type="EMBL" id="RKF75490.1"/>
    </source>
</evidence>
<dbReference type="Proteomes" id="UP000283383">
    <property type="component" value="Unassembled WGS sequence"/>
</dbReference>
<evidence type="ECO:0000313" key="2">
    <source>
        <dbReference type="Proteomes" id="UP000283383"/>
    </source>
</evidence>
<dbReference type="AlphaFoldDB" id="A0A420ILR2"/>
<organism evidence="1 2">
    <name type="scientific">Golovinomyces cichoracearum</name>
    <dbReference type="NCBI Taxonomy" id="62708"/>
    <lineage>
        <taxon>Eukaryota</taxon>
        <taxon>Fungi</taxon>
        <taxon>Dikarya</taxon>
        <taxon>Ascomycota</taxon>
        <taxon>Pezizomycotina</taxon>
        <taxon>Leotiomycetes</taxon>
        <taxon>Erysiphales</taxon>
        <taxon>Erysiphaceae</taxon>
        <taxon>Golovinomyces</taxon>
    </lineage>
</organism>
<accession>A0A420ILR2</accession>
<protein>
    <submittedName>
        <fullName evidence="1">Uncharacterized protein</fullName>
    </submittedName>
</protein>
<gene>
    <name evidence="1" type="ORF">GcM3_084021</name>
</gene>
<comment type="caution">
    <text evidence="1">The sequence shown here is derived from an EMBL/GenBank/DDBJ whole genome shotgun (WGS) entry which is preliminary data.</text>
</comment>
<proteinExistence type="predicted"/>
<name>A0A420ILR2_9PEZI</name>
<keyword evidence="2" id="KW-1185">Reference proteome</keyword>
<dbReference type="EMBL" id="MCBQ01008446">
    <property type="protein sequence ID" value="RKF75490.1"/>
    <property type="molecule type" value="Genomic_DNA"/>
</dbReference>